<evidence type="ECO:0000313" key="2">
    <source>
        <dbReference type="Proteomes" id="UP000327157"/>
    </source>
</evidence>
<protein>
    <submittedName>
        <fullName evidence="1">Wall-associated receptor kinase 2-like</fullName>
    </submittedName>
</protein>
<keyword evidence="1" id="KW-0808">Transferase</keyword>
<gene>
    <name evidence="1" type="ORF">D8674_038684</name>
</gene>
<name>A0A5N5GZS7_9ROSA</name>
<reference evidence="1 2" key="2">
    <citation type="submission" date="2019-11" db="EMBL/GenBank/DDBJ databases">
        <title>A de novo genome assembly of a pear dwarfing rootstock.</title>
        <authorList>
            <person name="Wang F."/>
            <person name="Wang J."/>
            <person name="Li S."/>
            <person name="Zhang Y."/>
            <person name="Fang M."/>
            <person name="Ma L."/>
            <person name="Zhao Y."/>
            <person name="Jiang S."/>
        </authorList>
    </citation>
    <scope>NUCLEOTIDE SEQUENCE [LARGE SCALE GENOMIC DNA]</scope>
    <source>
        <strain evidence="1">S2</strain>
        <tissue evidence="1">Leaf</tissue>
    </source>
</reference>
<reference evidence="1 2" key="1">
    <citation type="submission" date="2019-09" db="EMBL/GenBank/DDBJ databases">
        <authorList>
            <person name="Ou C."/>
        </authorList>
    </citation>
    <scope>NUCLEOTIDE SEQUENCE [LARGE SCALE GENOMIC DNA]</scope>
    <source>
        <strain evidence="1">S2</strain>
        <tissue evidence="1">Leaf</tissue>
    </source>
</reference>
<accession>A0A5N5GZS7</accession>
<dbReference type="Proteomes" id="UP000327157">
    <property type="component" value="Unassembled WGS sequence"/>
</dbReference>
<keyword evidence="2" id="KW-1185">Reference proteome</keyword>
<comment type="caution">
    <text evidence="1">The sequence shown here is derived from an EMBL/GenBank/DDBJ whole genome shotgun (WGS) entry which is preliminary data.</text>
</comment>
<keyword evidence="1" id="KW-0675">Receptor</keyword>
<evidence type="ECO:0000313" key="1">
    <source>
        <dbReference type="EMBL" id="KAB2620587.1"/>
    </source>
</evidence>
<dbReference type="GO" id="GO:0016301">
    <property type="term" value="F:kinase activity"/>
    <property type="evidence" value="ECO:0007669"/>
    <property type="project" value="UniProtKB-KW"/>
</dbReference>
<proteinExistence type="predicted"/>
<sequence length="170" mass="19626">MSKKKLMLSKEQSLLLDETFKKLNTLNPVRFCCFDKGVLVFTDGLISGNGAILVVKQGCFVFQKLKQAFAKQLNLRATPPLKTLRQHPAHLSTSVNRIYFLDFSIENFDDLDFYRPRGFNRLIMDSDEDDADKEKGHYLITNRISAIFSMLEQYLITNRQQTKSAFSFLN</sequence>
<organism evidence="1 2">
    <name type="scientific">Pyrus ussuriensis x Pyrus communis</name>
    <dbReference type="NCBI Taxonomy" id="2448454"/>
    <lineage>
        <taxon>Eukaryota</taxon>
        <taxon>Viridiplantae</taxon>
        <taxon>Streptophyta</taxon>
        <taxon>Embryophyta</taxon>
        <taxon>Tracheophyta</taxon>
        <taxon>Spermatophyta</taxon>
        <taxon>Magnoliopsida</taxon>
        <taxon>eudicotyledons</taxon>
        <taxon>Gunneridae</taxon>
        <taxon>Pentapetalae</taxon>
        <taxon>rosids</taxon>
        <taxon>fabids</taxon>
        <taxon>Rosales</taxon>
        <taxon>Rosaceae</taxon>
        <taxon>Amygdaloideae</taxon>
        <taxon>Maleae</taxon>
        <taxon>Pyrus</taxon>
    </lineage>
</organism>
<keyword evidence="1" id="KW-0418">Kinase</keyword>
<dbReference type="AlphaFoldDB" id="A0A5N5GZS7"/>
<dbReference type="EMBL" id="SMOL01000316">
    <property type="protein sequence ID" value="KAB2620587.1"/>
    <property type="molecule type" value="Genomic_DNA"/>
</dbReference>